<dbReference type="PANTHER" id="PTHR24421">
    <property type="entry name" value="NITRATE/NITRITE SENSOR PROTEIN NARX-RELATED"/>
    <property type="match status" value="1"/>
</dbReference>
<evidence type="ECO:0000256" key="7">
    <source>
        <dbReference type="ARBA" id="ARBA00022840"/>
    </source>
</evidence>
<dbReference type="PANTHER" id="PTHR24421:SF10">
    <property type="entry name" value="NITRATE_NITRITE SENSOR PROTEIN NARQ"/>
    <property type="match status" value="1"/>
</dbReference>
<dbReference type="EC" id="2.7.13.3" evidence="2"/>
<feature type="transmembrane region" description="Helical" evidence="9">
    <location>
        <begin position="12"/>
        <end position="36"/>
    </location>
</feature>
<keyword evidence="4" id="KW-0808">Transferase</keyword>
<evidence type="ECO:0000256" key="3">
    <source>
        <dbReference type="ARBA" id="ARBA00022553"/>
    </source>
</evidence>
<protein>
    <recommendedName>
        <fullName evidence="2">histidine kinase</fullName>
        <ecNumber evidence="2">2.7.13.3</ecNumber>
    </recommendedName>
</protein>
<keyword evidence="9" id="KW-0812">Transmembrane</keyword>
<keyword evidence="8" id="KW-0902">Two-component regulatory system</keyword>
<keyword evidence="6 11" id="KW-0418">Kinase</keyword>
<comment type="catalytic activity">
    <reaction evidence="1">
        <text>ATP + protein L-histidine = ADP + protein N-phospho-L-histidine.</text>
        <dbReference type="EC" id="2.7.13.3"/>
    </reaction>
</comment>
<evidence type="ECO:0000256" key="1">
    <source>
        <dbReference type="ARBA" id="ARBA00000085"/>
    </source>
</evidence>
<evidence type="ECO:0000256" key="6">
    <source>
        <dbReference type="ARBA" id="ARBA00022777"/>
    </source>
</evidence>
<gene>
    <name evidence="11" type="ORF">GCM10009560_14800</name>
</gene>
<accession>A0ABN1NWN6</accession>
<name>A0ABN1NWN6_9ACTN</name>
<keyword evidence="5" id="KW-0547">Nucleotide-binding</keyword>
<sequence length="367" mass="38353">MRLAGDTLRLLTSVAAGTASAVAHLLFLVGCAPALAARRPAAVHRAALRLAEAQARRLGLSAGPGPDGRRALRYLAARIPLGLLGGVCLGLLGLGAATGLRVGAAWVRDEPFDGMLPSPDLVAYFGAAGLVLLFLNVTGLFGVRALERRLVRRLLAPDPAEALRRRVAELAESRAGIVTAVDAERRRIERDLHDGLQQRLVALSMLIGRARRGRAELLPQAHEEAQRALAELREVAWRVYPSGLDQHGLADALAGVAERAGIPVEVGCSLAARPPTAVETVAYFVVSEAVTNAVKHSGAGRVLVSVRDEQEEETVVVRVEDDGCGGADLSGGGLAGLRRRVAAIDGRFTLDSPAGGPTVVTAVLPCG</sequence>
<evidence type="ECO:0000256" key="8">
    <source>
        <dbReference type="ARBA" id="ARBA00023012"/>
    </source>
</evidence>
<dbReference type="SMART" id="SM00387">
    <property type="entry name" value="HATPase_c"/>
    <property type="match status" value="1"/>
</dbReference>
<dbReference type="Pfam" id="PF07730">
    <property type="entry name" value="HisKA_3"/>
    <property type="match status" value="1"/>
</dbReference>
<feature type="transmembrane region" description="Helical" evidence="9">
    <location>
        <begin position="79"/>
        <end position="102"/>
    </location>
</feature>
<evidence type="ECO:0000313" key="11">
    <source>
        <dbReference type="EMBL" id="GAA0918155.1"/>
    </source>
</evidence>
<comment type="caution">
    <text evidence="11">The sequence shown here is derived from an EMBL/GenBank/DDBJ whole genome shotgun (WGS) entry which is preliminary data.</text>
</comment>
<keyword evidence="9" id="KW-0472">Membrane</keyword>
<dbReference type="GO" id="GO:0016301">
    <property type="term" value="F:kinase activity"/>
    <property type="evidence" value="ECO:0007669"/>
    <property type="project" value="UniProtKB-KW"/>
</dbReference>
<evidence type="ECO:0000256" key="2">
    <source>
        <dbReference type="ARBA" id="ARBA00012438"/>
    </source>
</evidence>
<dbReference type="CDD" id="cd16917">
    <property type="entry name" value="HATPase_UhpB-NarQ-NarX-like"/>
    <property type="match status" value="1"/>
</dbReference>
<feature type="transmembrane region" description="Helical" evidence="9">
    <location>
        <begin position="122"/>
        <end position="143"/>
    </location>
</feature>
<reference evidence="11 12" key="1">
    <citation type="journal article" date="2019" name="Int. J. Syst. Evol. Microbiol.">
        <title>The Global Catalogue of Microorganisms (GCM) 10K type strain sequencing project: providing services to taxonomists for standard genome sequencing and annotation.</title>
        <authorList>
            <consortium name="The Broad Institute Genomics Platform"/>
            <consortium name="The Broad Institute Genome Sequencing Center for Infectious Disease"/>
            <person name="Wu L."/>
            <person name="Ma J."/>
        </authorList>
    </citation>
    <scope>NUCLEOTIDE SEQUENCE [LARGE SCALE GENOMIC DNA]</scope>
    <source>
        <strain evidence="11 12">JCM 11136</strain>
    </source>
</reference>
<dbReference type="InterPro" id="IPR003594">
    <property type="entry name" value="HATPase_dom"/>
</dbReference>
<keyword evidence="9" id="KW-1133">Transmembrane helix</keyword>
<dbReference type="InterPro" id="IPR050482">
    <property type="entry name" value="Sensor_HK_TwoCompSys"/>
</dbReference>
<feature type="domain" description="Histidine kinase/HSP90-like ATPase" evidence="10">
    <location>
        <begin position="277"/>
        <end position="367"/>
    </location>
</feature>
<dbReference type="SUPFAM" id="SSF55874">
    <property type="entry name" value="ATPase domain of HSP90 chaperone/DNA topoisomerase II/histidine kinase"/>
    <property type="match status" value="1"/>
</dbReference>
<organism evidence="11 12">
    <name type="scientific">Nonomuraea longicatena</name>
    <dbReference type="NCBI Taxonomy" id="83682"/>
    <lineage>
        <taxon>Bacteria</taxon>
        <taxon>Bacillati</taxon>
        <taxon>Actinomycetota</taxon>
        <taxon>Actinomycetes</taxon>
        <taxon>Streptosporangiales</taxon>
        <taxon>Streptosporangiaceae</taxon>
        <taxon>Nonomuraea</taxon>
    </lineage>
</organism>
<proteinExistence type="predicted"/>
<dbReference type="Gene3D" id="1.20.5.1930">
    <property type="match status" value="1"/>
</dbReference>
<dbReference type="InterPro" id="IPR036890">
    <property type="entry name" value="HATPase_C_sf"/>
</dbReference>
<evidence type="ECO:0000256" key="5">
    <source>
        <dbReference type="ARBA" id="ARBA00022741"/>
    </source>
</evidence>
<dbReference type="Gene3D" id="3.30.565.10">
    <property type="entry name" value="Histidine kinase-like ATPase, C-terminal domain"/>
    <property type="match status" value="1"/>
</dbReference>
<evidence type="ECO:0000313" key="12">
    <source>
        <dbReference type="Proteomes" id="UP001501578"/>
    </source>
</evidence>
<keyword evidence="7" id="KW-0067">ATP-binding</keyword>
<dbReference type="Pfam" id="PF02518">
    <property type="entry name" value="HATPase_c"/>
    <property type="match status" value="1"/>
</dbReference>
<evidence type="ECO:0000256" key="9">
    <source>
        <dbReference type="SAM" id="Phobius"/>
    </source>
</evidence>
<evidence type="ECO:0000256" key="4">
    <source>
        <dbReference type="ARBA" id="ARBA00022679"/>
    </source>
</evidence>
<dbReference type="InterPro" id="IPR011712">
    <property type="entry name" value="Sig_transdc_His_kin_sub3_dim/P"/>
</dbReference>
<dbReference type="PROSITE" id="PS51257">
    <property type="entry name" value="PROKAR_LIPOPROTEIN"/>
    <property type="match status" value="1"/>
</dbReference>
<dbReference type="EMBL" id="BAAAHQ010000006">
    <property type="protein sequence ID" value="GAA0918155.1"/>
    <property type="molecule type" value="Genomic_DNA"/>
</dbReference>
<keyword evidence="12" id="KW-1185">Reference proteome</keyword>
<keyword evidence="3" id="KW-0597">Phosphoprotein</keyword>
<dbReference type="Proteomes" id="UP001501578">
    <property type="component" value="Unassembled WGS sequence"/>
</dbReference>
<evidence type="ECO:0000259" key="10">
    <source>
        <dbReference type="SMART" id="SM00387"/>
    </source>
</evidence>